<evidence type="ECO:0000256" key="1">
    <source>
        <dbReference type="SAM" id="Phobius"/>
    </source>
</evidence>
<evidence type="ECO:0000313" key="2">
    <source>
        <dbReference type="EMBL" id="MEI4771456.1"/>
    </source>
</evidence>
<reference evidence="2 3" key="1">
    <citation type="submission" date="2024-01" db="EMBL/GenBank/DDBJ databases">
        <title>Seven novel Bacillus-like species.</title>
        <authorList>
            <person name="Liu G."/>
        </authorList>
    </citation>
    <scope>NUCLEOTIDE SEQUENCE [LARGE SCALE GENOMIC DNA]</scope>
    <source>
        <strain evidence="2 3">FJAT-51614</strain>
    </source>
</reference>
<sequence length="66" mass="7727">MKKFWARYKHWLFYSFVVIGIIISFSKFTYSVQAIIATVFGIVGLLGVTYLTFQIEAQKRKESKNN</sequence>
<organism evidence="2 3">
    <name type="scientific">Psychrobacillus mangrovi</name>
    <dbReference type="NCBI Taxonomy" id="3117745"/>
    <lineage>
        <taxon>Bacteria</taxon>
        <taxon>Bacillati</taxon>
        <taxon>Bacillota</taxon>
        <taxon>Bacilli</taxon>
        <taxon>Bacillales</taxon>
        <taxon>Bacillaceae</taxon>
        <taxon>Psychrobacillus</taxon>
    </lineage>
</organism>
<gene>
    <name evidence="2" type="ORF">WAX74_17655</name>
</gene>
<evidence type="ECO:0000313" key="3">
    <source>
        <dbReference type="Proteomes" id="UP001364890"/>
    </source>
</evidence>
<keyword evidence="1" id="KW-1133">Transmembrane helix</keyword>
<proteinExistence type="predicted"/>
<dbReference type="RefSeq" id="WP_336499008.1">
    <property type="nucleotide sequence ID" value="NZ_JBAWSY010000020.1"/>
</dbReference>
<dbReference type="EMBL" id="JBAWSY010000020">
    <property type="protein sequence ID" value="MEI4771456.1"/>
    <property type="molecule type" value="Genomic_DNA"/>
</dbReference>
<accession>A0ABU8F8X7</accession>
<keyword evidence="1" id="KW-0472">Membrane</keyword>
<dbReference type="Proteomes" id="UP001364890">
    <property type="component" value="Unassembled WGS sequence"/>
</dbReference>
<keyword evidence="1" id="KW-0812">Transmembrane</keyword>
<keyword evidence="3" id="KW-1185">Reference proteome</keyword>
<feature type="transmembrane region" description="Helical" evidence="1">
    <location>
        <begin position="34"/>
        <end position="53"/>
    </location>
</feature>
<feature type="transmembrane region" description="Helical" evidence="1">
    <location>
        <begin position="12"/>
        <end position="28"/>
    </location>
</feature>
<protein>
    <submittedName>
        <fullName evidence="2">Uncharacterized protein</fullName>
    </submittedName>
</protein>
<name>A0ABU8F8X7_9BACI</name>
<comment type="caution">
    <text evidence="2">The sequence shown here is derived from an EMBL/GenBank/DDBJ whole genome shotgun (WGS) entry which is preliminary data.</text>
</comment>